<dbReference type="AlphaFoldDB" id="D7MYD7"/>
<proteinExistence type="predicted"/>
<dbReference type="Gramene" id="scaffold_96400001.1">
    <property type="protein sequence ID" value="scaffold_96400001.1"/>
    <property type="gene ID" value="scaffold_96400001.1"/>
</dbReference>
<sequence>MTNHRITLTIYKNEIFDIINGYLSDYEQPDSDFPKTPIVCNPSEFRTAIVKALHIANIDPQRTEALPELWESEAKPEKVSYSGKLAIETPVTA</sequence>
<dbReference type="eggNOG" id="KOG3109">
    <property type="taxonomic scope" value="Eukaryota"/>
</dbReference>
<dbReference type="Proteomes" id="UP000008694">
    <property type="component" value="Unassembled WGS sequence"/>
</dbReference>
<gene>
    <name evidence="1" type="ORF">ARALYDRAFT_921104</name>
</gene>
<dbReference type="STRING" id="81972.D7MYD7"/>
<dbReference type="EMBL" id="GL349317">
    <property type="protein sequence ID" value="EFH38444.1"/>
    <property type="molecule type" value="Genomic_DNA"/>
</dbReference>
<name>D7MYD7_ARALL</name>
<reference evidence="2" key="1">
    <citation type="journal article" date="2011" name="Nat. Genet.">
        <title>The Arabidopsis lyrata genome sequence and the basis of rapid genome size change.</title>
        <authorList>
            <person name="Hu T.T."/>
            <person name="Pattyn P."/>
            <person name="Bakker E.G."/>
            <person name="Cao J."/>
            <person name="Cheng J.-F."/>
            <person name="Clark R.M."/>
            <person name="Fahlgren N."/>
            <person name="Fawcett J.A."/>
            <person name="Grimwood J."/>
            <person name="Gundlach H."/>
            <person name="Haberer G."/>
            <person name="Hollister J.D."/>
            <person name="Ossowski S."/>
            <person name="Ottilar R.P."/>
            <person name="Salamov A.A."/>
            <person name="Schneeberger K."/>
            <person name="Spannagl M."/>
            <person name="Wang X."/>
            <person name="Yang L."/>
            <person name="Nasrallah M.E."/>
            <person name="Bergelson J."/>
            <person name="Carrington J.C."/>
            <person name="Gaut B.S."/>
            <person name="Schmutz J."/>
            <person name="Mayer K.F.X."/>
            <person name="Van de Peer Y."/>
            <person name="Grigoriev I.V."/>
            <person name="Nordborg M."/>
            <person name="Weigel D."/>
            <person name="Guo Y.-L."/>
        </authorList>
    </citation>
    <scope>NUCLEOTIDE SEQUENCE [LARGE SCALE GENOMIC DNA]</scope>
    <source>
        <strain evidence="2">cv. MN47</strain>
    </source>
</reference>
<protein>
    <submittedName>
        <fullName evidence="1">Uncharacterized protein</fullName>
    </submittedName>
</protein>
<evidence type="ECO:0000313" key="2">
    <source>
        <dbReference type="Proteomes" id="UP000008694"/>
    </source>
</evidence>
<accession>D7MYD7</accession>
<organism evidence="2">
    <name type="scientific">Arabidopsis lyrata subsp. lyrata</name>
    <name type="common">Lyre-leaved rock-cress</name>
    <dbReference type="NCBI Taxonomy" id="81972"/>
    <lineage>
        <taxon>Eukaryota</taxon>
        <taxon>Viridiplantae</taxon>
        <taxon>Streptophyta</taxon>
        <taxon>Embryophyta</taxon>
        <taxon>Tracheophyta</taxon>
        <taxon>Spermatophyta</taxon>
        <taxon>Magnoliopsida</taxon>
        <taxon>eudicotyledons</taxon>
        <taxon>Gunneridae</taxon>
        <taxon>Pentapetalae</taxon>
        <taxon>rosids</taxon>
        <taxon>malvids</taxon>
        <taxon>Brassicales</taxon>
        <taxon>Brassicaceae</taxon>
        <taxon>Camelineae</taxon>
        <taxon>Arabidopsis</taxon>
    </lineage>
</organism>
<keyword evidence="2" id="KW-1185">Reference proteome</keyword>
<dbReference type="HOGENOM" id="CLU_2402684_0_0_1"/>
<evidence type="ECO:0000313" key="1">
    <source>
        <dbReference type="EMBL" id="EFH38444.1"/>
    </source>
</evidence>